<proteinExistence type="predicted"/>
<sequence>MRTYLGRVTRDISRKIAGDAALEGRFSKLLLLARRIHEQQQRQSGTKVYSLHASKRRFVGRTSDEELPKLCYRQPFPTWYLIT</sequence>
<comment type="caution">
    <text evidence="1">The sequence shown here is derived from an EMBL/GenBank/DDBJ whole genome shotgun (WGS) entry which is preliminary data.</text>
</comment>
<dbReference type="AlphaFoldDB" id="A0A560J454"/>
<evidence type="ECO:0000313" key="1">
    <source>
        <dbReference type="EMBL" id="TWB66023.1"/>
    </source>
</evidence>
<dbReference type="Proteomes" id="UP000315914">
    <property type="component" value="Unassembled WGS sequence"/>
</dbReference>
<organism evidence="1 2">
    <name type="scientific">Bradyrhizobium sacchari</name>
    <dbReference type="NCBI Taxonomy" id="1399419"/>
    <lineage>
        <taxon>Bacteria</taxon>
        <taxon>Pseudomonadati</taxon>
        <taxon>Pseudomonadota</taxon>
        <taxon>Alphaproteobacteria</taxon>
        <taxon>Hyphomicrobiales</taxon>
        <taxon>Nitrobacteraceae</taxon>
        <taxon>Bradyrhizobium</taxon>
    </lineage>
</organism>
<dbReference type="EMBL" id="VITW01000019">
    <property type="protein sequence ID" value="TWB66023.1"/>
    <property type="molecule type" value="Genomic_DNA"/>
</dbReference>
<protein>
    <submittedName>
        <fullName evidence="1">Uncharacterized protein</fullName>
    </submittedName>
</protein>
<name>A0A560J454_9BRAD</name>
<evidence type="ECO:0000313" key="2">
    <source>
        <dbReference type="Proteomes" id="UP000315914"/>
    </source>
</evidence>
<accession>A0A560J454</accession>
<reference evidence="1 2" key="1">
    <citation type="submission" date="2019-06" db="EMBL/GenBank/DDBJ databases">
        <title>Genomic Encyclopedia of Type Strains, Phase IV (KMG-V): Genome sequencing to study the core and pangenomes of soil and plant-associated prokaryotes.</title>
        <authorList>
            <person name="Whitman W."/>
        </authorList>
    </citation>
    <scope>NUCLEOTIDE SEQUENCE [LARGE SCALE GENOMIC DNA]</scope>
    <source>
        <strain evidence="1 2">BR 10556</strain>
    </source>
</reference>
<gene>
    <name evidence="1" type="ORF">FBZ95_11919</name>
</gene>
<keyword evidence="2" id="KW-1185">Reference proteome</keyword>